<evidence type="ECO:0000256" key="2">
    <source>
        <dbReference type="SAM" id="SignalP"/>
    </source>
</evidence>
<feature type="region of interest" description="Disordered" evidence="1">
    <location>
        <begin position="280"/>
        <end position="300"/>
    </location>
</feature>
<accession>A0A916XUG9</accession>
<dbReference type="InterPro" id="IPR006860">
    <property type="entry name" value="FecR"/>
</dbReference>
<proteinExistence type="predicted"/>
<feature type="chain" id="PRO_5037148663" description="FecR protein domain-containing protein" evidence="2">
    <location>
        <begin position="22"/>
        <end position="929"/>
    </location>
</feature>
<evidence type="ECO:0000313" key="5">
    <source>
        <dbReference type="Proteomes" id="UP000613160"/>
    </source>
</evidence>
<reference evidence="4" key="2">
    <citation type="submission" date="2020-09" db="EMBL/GenBank/DDBJ databases">
        <authorList>
            <person name="Sun Q."/>
            <person name="Zhou Y."/>
        </authorList>
    </citation>
    <scope>NUCLEOTIDE SEQUENCE</scope>
    <source>
        <strain evidence="4">CGMCC 1.15493</strain>
    </source>
</reference>
<evidence type="ECO:0000259" key="3">
    <source>
        <dbReference type="Pfam" id="PF04773"/>
    </source>
</evidence>
<feature type="compositionally biased region" description="Polar residues" evidence="1">
    <location>
        <begin position="190"/>
        <end position="200"/>
    </location>
</feature>
<keyword evidence="2" id="KW-0732">Signal</keyword>
<dbReference type="Proteomes" id="UP000613160">
    <property type="component" value="Unassembled WGS sequence"/>
</dbReference>
<evidence type="ECO:0000313" key="4">
    <source>
        <dbReference type="EMBL" id="GGD11534.1"/>
    </source>
</evidence>
<sequence length="929" mass="95711">MRPRPSLVLALCLILTQTVPAAAQTVGVTAAVNQAARSIRPNAAIRTIALGDNVIHNERIETDTVGLLQILLADGTTFTVGPNSALAIDRFVYDPDAGTAQVAATLTKGVFRFIGGKTSKTPGGVSLGTPVGTIGIRGAVVDISLGGQAGGGRPTHVDMIFGNDVTLTGPNGQTNRIYEPGYSIIIGTNPDGSQTQTVQKTPPGFGSAIQQSLAGAPGTSGGSPNRPSDGIVVASGVAGENSDRTPAINNPPIPLARPEPDRLEVVDGELIQDAQLDVGREQVVEDGDDDGGDDGGDDSATIPLRVLTAGSTYVTNGGETVETPGAYGLVGGSAEEDRRVDLTVPGSSPTGNGATNRGPLILPVYGSTAFTPNPILPADGASLGGVPLIGIGYSGVDGFAAYTLAIAGDTTQPFYALAGTPLADPSVLRDGDVRTYAFTPDIIQQLPVPFFSASAIGTEFSGASISDFYLLERPGNDPSSVFLQSWLLISGEDQNQRSAVGVNVGNILTAGDGALNVDYGRRGSFRNDPLGFSSHMSGTISSLALAKGGNEIFGRNGENLVLTGDSEANDYFRDADVFGGPSPIYSTFHVLNLEEEVPRAQFSADRGATRELGQIRGFSAGLIESDDPDGGYIQELGTSGIDPNSFFIDFQADRDTLGGELQIASRDGTLATRIAFGSGTNQSGSGGRSAYIDDDLFAAANNGDTSRSFFVRDQTAYRQIDGVSARTYLLSGDANPQPELLPEGRLCDCQFLEWGWWGTQIRASADPSRPNSEEAGTLRTAVHLGTWVGGDIATEAELSALAGTTATYAGSAVGNVSQVFSGGIADYVASGSMSMSYDFGGRSGELSIDDFDGRDFSGTLGGTGTGDALFSGVLFERNGGDATGPTHGAFVNDGANVAAGVIGNFDLQSQSGNSWQASGVFGGARSVDR</sequence>
<dbReference type="EMBL" id="BMJJ01000002">
    <property type="protein sequence ID" value="GGD11534.1"/>
    <property type="molecule type" value="Genomic_DNA"/>
</dbReference>
<keyword evidence="5" id="KW-1185">Reference proteome</keyword>
<name>A0A916XUG9_9HYPH</name>
<reference evidence="4" key="1">
    <citation type="journal article" date="2014" name="Int. J. Syst. Evol. Microbiol.">
        <title>Complete genome sequence of Corynebacterium casei LMG S-19264T (=DSM 44701T), isolated from a smear-ripened cheese.</title>
        <authorList>
            <consortium name="US DOE Joint Genome Institute (JGI-PGF)"/>
            <person name="Walter F."/>
            <person name="Albersmeier A."/>
            <person name="Kalinowski J."/>
            <person name="Ruckert C."/>
        </authorList>
    </citation>
    <scope>NUCLEOTIDE SEQUENCE</scope>
    <source>
        <strain evidence="4">CGMCC 1.15493</strain>
    </source>
</reference>
<feature type="compositionally biased region" description="Acidic residues" evidence="1">
    <location>
        <begin position="284"/>
        <end position="297"/>
    </location>
</feature>
<dbReference type="Pfam" id="PF04773">
    <property type="entry name" value="FecR"/>
    <property type="match status" value="1"/>
</dbReference>
<dbReference type="RefSeq" id="WP_188849756.1">
    <property type="nucleotide sequence ID" value="NZ_BMJJ01000002.1"/>
</dbReference>
<feature type="signal peptide" evidence="2">
    <location>
        <begin position="1"/>
        <end position="21"/>
    </location>
</feature>
<organism evidence="4 5">
    <name type="scientific">Aureimonas glaciei</name>
    <dbReference type="NCBI Taxonomy" id="1776957"/>
    <lineage>
        <taxon>Bacteria</taxon>
        <taxon>Pseudomonadati</taxon>
        <taxon>Pseudomonadota</taxon>
        <taxon>Alphaproteobacteria</taxon>
        <taxon>Hyphomicrobiales</taxon>
        <taxon>Aurantimonadaceae</taxon>
        <taxon>Aureimonas</taxon>
    </lineage>
</organism>
<evidence type="ECO:0000256" key="1">
    <source>
        <dbReference type="SAM" id="MobiDB-lite"/>
    </source>
</evidence>
<gene>
    <name evidence="4" type="ORF">GCM10011335_13140</name>
</gene>
<feature type="region of interest" description="Disordered" evidence="1">
    <location>
        <begin position="188"/>
        <end position="259"/>
    </location>
</feature>
<protein>
    <recommendedName>
        <fullName evidence="3">FecR protein domain-containing protein</fullName>
    </recommendedName>
</protein>
<feature type="domain" description="FecR protein" evidence="3">
    <location>
        <begin position="59"/>
        <end position="143"/>
    </location>
</feature>
<comment type="caution">
    <text evidence="4">The sequence shown here is derived from an EMBL/GenBank/DDBJ whole genome shotgun (WGS) entry which is preliminary data.</text>
</comment>
<dbReference type="AlphaFoldDB" id="A0A916XUG9"/>